<comment type="subcellular location">
    <subcellularLocation>
        <location evidence="1">Membrane</location>
        <topology evidence="1">Multi-pass membrane protein</topology>
    </subcellularLocation>
</comment>
<dbReference type="Proteomes" id="UP000075714">
    <property type="component" value="Unassembled WGS sequence"/>
</dbReference>
<keyword evidence="4 6" id="KW-0472">Membrane</keyword>
<sequence length="223" mass="25015">MVLALLIGTILFGVTLRFAHPTGVEALPFVAVWVAQVLHAPCSIAYHTFMCMSPKVANFWRRMDLTFVLVLNLLTTFALGYFTWGLRGVLVSCAIDAVIVLVGIYNVMHLKEGQPVDRVKVVTLIGISALGYYVPVTYRGIGAAISGRFWLEFAAALLMIICHSAGGACYALHWPQRQFPVVFDRCGFSHNIMHVALFFCYNTAYPYLWWELTNKHAWAPLWP</sequence>
<evidence type="ECO:0000256" key="4">
    <source>
        <dbReference type="ARBA" id="ARBA00023136"/>
    </source>
</evidence>
<comment type="caution">
    <text evidence="8">The sequence shown here is derived from an EMBL/GenBank/DDBJ whole genome shotgun (WGS) entry which is preliminary data.</text>
</comment>
<evidence type="ECO:0000256" key="6">
    <source>
        <dbReference type="SAM" id="Phobius"/>
    </source>
</evidence>
<proteinExistence type="predicted"/>
<dbReference type="AlphaFoldDB" id="A0A150GS27"/>
<evidence type="ECO:0000256" key="1">
    <source>
        <dbReference type="ARBA" id="ARBA00004141"/>
    </source>
</evidence>
<name>A0A150GS27_GONPE</name>
<feature type="transmembrane region" description="Helical" evidence="6">
    <location>
        <begin position="29"/>
        <end position="51"/>
    </location>
</feature>
<keyword evidence="9" id="KW-1185">Reference proteome</keyword>
<evidence type="ECO:0000313" key="9">
    <source>
        <dbReference type="Proteomes" id="UP000075714"/>
    </source>
</evidence>
<dbReference type="EMBL" id="LSYV01000011">
    <property type="protein sequence ID" value="KXZ52110.1"/>
    <property type="molecule type" value="Genomic_DNA"/>
</dbReference>
<evidence type="ECO:0000313" key="8">
    <source>
        <dbReference type="EMBL" id="KXZ52110.1"/>
    </source>
</evidence>
<keyword evidence="3 6" id="KW-1133">Transmembrane helix</keyword>
<feature type="transmembrane region" description="Helical" evidence="6">
    <location>
        <begin position="88"/>
        <end position="107"/>
    </location>
</feature>
<evidence type="ECO:0000256" key="5">
    <source>
        <dbReference type="PIRSR" id="PIRSR604254-1"/>
    </source>
</evidence>
<keyword evidence="7" id="KW-0732">Signal</keyword>
<keyword evidence="2 6" id="KW-0812">Transmembrane</keyword>
<feature type="transmembrane region" description="Helical" evidence="6">
    <location>
        <begin position="150"/>
        <end position="172"/>
    </location>
</feature>
<dbReference type="Pfam" id="PF03006">
    <property type="entry name" value="HlyIII"/>
    <property type="match status" value="1"/>
</dbReference>
<feature type="signal peptide" evidence="7">
    <location>
        <begin position="1"/>
        <end position="26"/>
    </location>
</feature>
<feature type="transmembrane region" description="Helical" evidence="6">
    <location>
        <begin position="192"/>
        <end position="210"/>
    </location>
</feature>
<dbReference type="GO" id="GO:0016020">
    <property type="term" value="C:membrane"/>
    <property type="evidence" value="ECO:0007669"/>
    <property type="project" value="UniProtKB-SubCell"/>
</dbReference>
<gene>
    <name evidence="8" type="ORF">GPECTOR_10g1133</name>
</gene>
<dbReference type="GO" id="GO:0038023">
    <property type="term" value="F:signaling receptor activity"/>
    <property type="evidence" value="ECO:0007669"/>
    <property type="project" value="TreeGrafter"/>
</dbReference>
<dbReference type="GO" id="GO:0009744">
    <property type="term" value="P:response to sucrose"/>
    <property type="evidence" value="ECO:0007669"/>
    <property type="project" value="UniProtKB-ARBA"/>
</dbReference>
<feature type="binding site" evidence="5">
    <location>
        <position position="47"/>
    </location>
    <ligand>
        <name>Zn(2+)</name>
        <dbReference type="ChEBI" id="CHEBI:29105"/>
    </ligand>
</feature>
<dbReference type="InterPro" id="IPR004254">
    <property type="entry name" value="AdipoR/HlyIII-related"/>
</dbReference>
<reference evidence="9" key="1">
    <citation type="journal article" date="2016" name="Nat. Commun.">
        <title>The Gonium pectorale genome demonstrates co-option of cell cycle regulation during the evolution of multicellularity.</title>
        <authorList>
            <person name="Hanschen E.R."/>
            <person name="Marriage T.N."/>
            <person name="Ferris P.J."/>
            <person name="Hamaji T."/>
            <person name="Toyoda A."/>
            <person name="Fujiyama A."/>
            <person name="Neme R."/>
            <person name="Noguchi H."/>
            <person name="Minakuchi Y."/>
            <person name="Suzuki M."/>
            <person name="Kawai-Toyooka H."/>
            <person name="Smith D.R."/>
            <person name="Sparks H."/>
            <person name="Anderson J."/>
            <person name="Bakaric R."/>
            <person name="Luria V."/>
            <person name="Karger A."/>
            <person name="Kirschner M.W."/>
            <person name="Durand P.M."/>
            <person name="Michod R.E."/>
            <person name="Nozaki H."/>
            <person name="Olson B.J."/>
        </authorList>
    </citation>
    <scope>NUCLEOTIDE SEQUENCE [LARGE SCALE GENOMIC DNA]</scope>
    <source>
        <strain evidence="9">NIES-2863</strain>
    </source>
</reference>
<protein>
    <submittedName>
        <fullName evidence="8">Uncharacterized protein</fullName>
    </submittedName>
</protein>
<dbReference type="PANTHER" id="PTHR20855:SF136">
    <property type="match status" value="1"/>
</dbReference>
<feature type="binding site" evidence="5">
    <location>
        <position position="190"/>
    </location>
    <ligand>
        <name>Zn(2+)</name>
        <dbReference type="ChEBI" id="CHEBI:29105"/>
    </ligand>
</feature>
<dbReference type="OrthoDB" id="529367at2759"/>
<keyword evidence="5" id="KW-0479">Metal-binding</keyword>
<accession>A0A150GS27</accession>
<feature type="chain" id="PRO_5007562233" evidence="7">
    <location>
        <begin position="27"/>
        <end position="223"/>
    </location>
</feature>
<dbReference type="PANTHER" id="PTHR20855">
    <property type="entry name" value="ADIPOR/PROGESTIN RECEPTOR-RELATED"/>
    <property type="match status" value="1"/>
</dbReference>
<feature type="transmembrane region" description="Helical" evidence="6">
    <location>
        <begin position="63"/>
        <end position="82"/>
    </location>
</feature>
<evidence type="ECO:0000256" key="2">
    <source>
        <dbReference type="ARBA" id="ARBA00022692"/>
    </source>
</evidence>
<keyword evidence="5" id="KW-0862">Zinc</keyword>
<evidence type="ECO:0000256" key="3">
    <source>
        <dbReference type="ARBA" id="ARBA00022989"/>
    </source>
</evidence>
<organism evidence="8 9">
    <name type="scientific">Gonium pectorale</name>
    <name type="common">Green alga</name>
    <dbReference type="NCBI Taxonomy" id="33097"/>
    <lineage>
        <taxon>Eukaryota</taxon>
        <taxon>Viridiplantae</taxon>
        <taxon>Chlorophyta</taxon>
        <taxon>core chlorophytes</taxon>
        <taxon>Chlorophyceae</taxon>
        <taxon>CS clade</taxon>
        <taxon>Chlamydomonadales</taxon>
        <taxon>Volvocaceae</taxon>
        <taxon>Gonium</taxon>
    </lineage>
</organism>
<feature type="binding site" evidence="5">
    <location>
        <position position="194"/>
    </location>
    <ligand>
        <name>Zn(2+)</name>
        <dbReference type="ChEBI" id="CHEBI:29105"/>
    </ligand>
</feature>
<dbReference type="GO" id="GO:0046872">
    <property type="term" value="F:metal ion binding"/>
    <property type="evidence" value="ECO:0007669"/>
    <property type="project" value="UniProtKB-KW"/>
</dbReference>
<evidence type="ECO:0000256" key="7">
    <source>
        <dbReference type="SAM" id="SignalP"/>
    </source>
</evidence>
<feature type="transmembrane region" description="Helical" evidence="6">
    <location>
        <begin position="119"/>
        <end position="138"/>
    </location>
</feature>